<sequence length="568" mass="59653">MSAWKRYSNMVIVFIACVVGLLVMPTVSVHAAPADAGKTLVGDLHLPAAVVQVLVANSTASSGAAITTAPDAVTVGDVATWQTVSLAQRTVNNDGSVTSTPSAAVASWLASLAQTPSPQHPDAVESADVLLWQDMAENANGTYSPAAILGGSIPTGYGRSQVYTSANMPVFNTLMAVLMSAQNAQVIDLTGIVGQVQPAANRVKMLAMLQTPELPNLQELDLGHNMLGDQTDSNWGYYRFRMTTLHSASVRSWDLSYEDFSYLDANMLANLGAQTRNINLASNVLKTINYNNGGYLGVTGADGSVDLSNNDNLSSVDSDTFYVLAHVIGIGGDTILPDAIANAVITKALTTWPNINNLGVNAVADQLMAATLAELANTQNAATLLATLQVDQLQAAAVQGLSDADFAKLCQVVPADQVSRLQAKRQKTTPNTAKLLANGNWLFGAYHIGETTTSISIPQQVVTISGTLPPGQRLSVTMSPWTAAAAQLAPVLGLPAGANGWQETNLEVDSAAVVLTNPNPTAMDFDQTLAGVTLKIPDAQLSQLQPDTTYTGTFTWTFEDVPTSDTGH</sequence>
<evidence type="ECO:0008006" key="4">
    <source>
        <dbReference type="Google" id="ProtNLM"/>
    </source>
</evidence>
<evidence type="ECO:0000256" key="1">
    <source>
        <dbReference type="SAM" id="SignalP"/>
    </source>
</evidence>
<feature type="signal peptide" evidence="1">
    <location>
        <begin position="1"/>
        <end position="31"/>
    </location>
</feature>
<dbReference type="Gene3D" id="3.80.10.10">
    <property type="entry name" value="Ribonuclease Inhibitor"/>
    <property type="match status" value="1"/>
</dbReference>
<keyword evidence="3" id="KW-1185">Reference proteome</keyword>
<evidence type="ECO:0000313" key="2">
    <source>
        <dbReference type="EMBL" id="MFD1484069.1"/>
    </source>
</evidence>
<gene>
    <name evidence="2" type="ORF">ACFQ5J_02360</name>
</gene>
<proteinExistence type="predicted"/>
<dbReference type="RefSeq" id="WP_125747803.1">
    <property type="nucleotide sequence ID" value="NZ_JBHTON010000005.1"/>
</dbReference>
<accession>A0ABW4E5L8</accession>
<feature type="chain" id="PRO_5046361594" description="WxL domain-containing protein" evidence="1">
    <location>
        <begin position="32"/>
        <end position="568"/>
    </location>
</feature>
<comment type="caution">
    <text evidence="2">The sequence shown here is derived from an EMBL/GenBank/DDBJ whole genome shotgun (WGS) entry which is preliminary data.</text>
</comment>
<dbReference type="Proteomes" id="UP001597252">
    <property type="component" value="Unassembled WGS sequence"/>
</dbReference>
<protein>
    <recommendedName>
        <fullName evidence="4">WxL domain-containing protein</fullName>
    </recommendedName>
</protein>
<keyword evidence="1" id="KW-0732">Signal</keyword>
<evidence type="ECO:0000313" key="3">
    <source>
        <dbReference type="Proteomes" id="UP001597252"/>
    </source>
</evidence>
<reference evidence="3" key="1">
    <citation type="journal article" date="2019" name="Int. J. Syst. Evol. Microbiol.">
        <title>The Global Catalogue of Microorganisms (GCM) 10K type strain sequencing project: providing services to taxonomists for standard genome sequencing and annotation.</title>
        <authorList>
            <consortium name="The Broad Institute Genomics Platform"/>
            <consortium name="The Broad Institute Genome Sequencing Center for Infectious Disease"/>
            <person name="Wu L."/>
            <person name="Ma J."/>
        </authorList>
    </citation>
    <scope>NUCLEOTIDE SEQUENCE [LARGE SCALE GENOMIC DNA]</scope>
    <source>
        <strain evidence="3">CCM 8903</strain>
    </source>
</reference>
<name>A0ABW4E5L8_9LACO</name>
<dbReference type="PROSITE" id="PS51257">
    <property type="entry name" value="PROKAR_LIPOPROTEIN"/>
    <property type="match status" value="1"/>
</dbReference>
<dbReference type="InterPro" id="IPR032675">
    <property type="entry name" value="LRR_dom_sf"/>
</dbReference>
<dbReference type="EMBL" id="JBHTON010000005">
    <property type="protein sequence ID" value="MFD1484069.1"/>
    <property type="molecule type" value="Genomic_DNA"/>
</dbReference>
<organism evidence="2 3">
    <name type="scientific">Lacticaseibacillus baoqingensis</name>
    <dbReference type="NCBI Taxonomy" id="2486013"/>
    <lineage>
        <taxon>Bacteria</taxon>
        <taxon>Bacillati</taxon>
        <taxon>Bacillota</taxon>
        <taxon>Bacilli</taxon>
        <taxon>Lactobacillales</taxon>
        <taxon>Lactobacillaceae</taxon>
        <taxon>Lacticaseibacillus</taxon>
    </lineage>
</organism>